<dbReference type="EMBL" id="JAWWNJ010000005">
    <property type="protein sequence ID" value="KAK7055562.1"/>
    <property type="molecule type" value="Genomic_DNA"/>
</dbReference>
<evidence type="ECO:0000313" key="3">
    <source>
        <dbReference type="Proteomes" id="UP001362999"/>
    </source>
</evidence>
<accession>A0AAW0DRS8</accession>
<dbReference type="AlphaFoldDB" id="A0AAW0DRS8"/>
<organism evidence="2 3">
    <name type="scientific">Favolaschia claudopus</name>
    <dbReference type="NCBI Taxonomy" id="2862362"/>
    <lineage>
        <taxon>Eukaryota</taxon>
        <taxon>Fungi</taxon>
        <taxon>Dikarya</taxon>
        <taxon>Basidiomycota</taxon>
        <taxon>Agaricomycotina</taxon>
        <taxon>Agaricomycetes</taxon>
        <taxon>Agaricomycetidae</taxon>
        <taxon>Agaricales</taxon>
        <taxon>Marasmiineae</taxon>
        <taxon>Mycenaceae</taxon>
        <taxon>Favolaschia</taxon>
    </lineage>
</organism>
<sequence>MLMDMATPELTTIFPLIQAFYSAIRVSEERACIVHFSVPALSQLLNLPVKINGPMGRLPWHTTCSSSASRSLERGMLTLREIFRNTPEAWFHSAYMRVVLRRRRKLYSFSPVHEKKNESRTKCRHREAGKNKPEVSAPQKLLIDHGAIEVIGLGHGKRMEVAGWYRVQIHIVGFEEPRNKVSVHVVARDGSSRWAVGQWRVRDDGGNVDGFPRFKGVGVEMTRN</sequence>
<gene>
    <name evidence="2" type="ORF">R3P38DRAFT_2760746</name>
</gene>
<reference evidence="2 3" key="1">
    <citation type="journal article" date="2024" name="J Genomics">
        <title>Draft genome sequencing and assembly of Favolaschia claudopus CIRM-BRFM 2984 isolated from oak limbs.</title>
        <authorList>
            <person name="Navarro D."/>
            <person name="Drula E."/>
            <person name="Chaduli D."/>
            <person name="Cazenave R."/>
            <person name="Ahrendt S."/>
            <person name="Wang J."/>
            <person name="Lipzen A."/>
            <person name="Daum C."/>
            <person name="Barry K."/>
            <person name="Grigoriev I.V."/>
            <person name="Favel A."/>
            <person name="Rosso M.N."/>
            <person name="Martin F."/>
        </authorList>
    </citation>
    <scope>NUCLEOTIDE SEQUENCE [LARGE SCALE GENOMIC DNA]</scope>
    <source>
        <strain evidence="2 3">CIRM-BRFM 2984</strain>
    </source>
</reference>
<dbReference type="Proteomes" id="UP001362999">
    <property type="component" value="Unassembled WGS sequence"/>
</dbReference>
<evidence type="ECO:0000313" key="2">
    <source>
        <dbReference type="EMBL" id="KAK7055562.1"/>
    </source>
</evidence>
<feature type="region of interest" description="Disordered" evidence="1">
    <location>
        <begin position="117"/>
        <end position="136"/>
    </location>
</feature>
<comment type="caution">
    <text evidence="2">The sequence shown here is derived from an EMBL/GenBank/DDBJ whole genome shotgun (WGS) entry which is preliminary data.</text>
</comment>
<feature type="compositionally biased region" description="Basic and acidic residues" evidence="1">
    <location>
        <begin position="117"/>
        <end position="133"/>
    </location>
</feature>
<evidence type="ECO:0000256" key="1">
    <source>
        <dbReference type="SAM" id="MobiDB-lite"/>
    </source>
</evidence>
<proteinExistence type="predicted"/>
<protein>
    <submittedName>
        <fullName evidence="2">Uncharacterized protein</fullName>
    </submittedName>
</protein>
<keyword evidence="3" id="KW-1185">Reference proteome</keyword>
<name>A0AAW0DRS8_9AGAR</name>